<dbReference type="PANTHER" id="PTHR33221:SF16">
    <property type="entry name" value="HTH-TYPE TRANSCRIPTIONAL REGULATOR SLR0846-RELATED"/>
    <property type="match status" value="1"/>
</dbReference>
<dbReference type="RefSeq" id="WP_211873287.1">
    <property type="nucleotide sequence ID" value="NZ_JAAEDH010000004.1"/>
</dbReference>
<dbReference type="InterPro" id="IPR036388">
    <property type="entry name" value="WH-like_DNA-bd_sf"/>
</dbReference>
<dbReference type="SUPFAM" id="SSF46785">
    <property type="entry name" value="Winged helix' DNA-binding domain"/>
    <property type="match status" value="1"/>
</dbReference>
<protein>
    <submittedName>
        <fullName evidence="1">Transcriptional regulator</fullName>
    </submittedName>
</protein>
<evidence type="ECO:0000313" key="1">
    <source>
        <dbReference type="EMBL" id="MBR0654466.1"/>
    </source>
</evidence>
<evidence type="ECO:0000313" key="2">
    <source>
        <dbReference type="Proteomes" id="UP001196068"/>
    </source>
</evidence>
<name>A0AAF1JVA2_9PROT</name>
<dbReference type="GO" id="GO:0003700">
    <property type="term" value="F:DNA-binding transcription factor activity"/>
    <property type="evidence" value="ECO:0007669"/>
    <property type="project" value="TreeGrafter"/>
</dbReference>
<dbReference type="EMBL" id="JAAEDH010000004">
    <property type="protein sequence ID" value="MBR0654466.1"/>
    <property type="molecule type" value="Genomic_DNA"/>
</dbReference>
<dbReference type="InterPro" id="IPR000944">
    <property type="entry name" value="Tscrpt_reg_Rrf2"/>
</dbReference>
<keyword evidence="2" id="KW-1185">Reference proteome</keyword>
<dbReference type="Gene3D" id="1.10.10.10">
    <property type="entry name" value="Winged helix-like DNA-binding domain superfamily/Winged helix DNA-binding domain"/>
    <property type="match status" value="1"/>
</dbReference>
<accession>A0AAF1JVA2</accession>
<proteinExistence type="predicted"/>
<dbReference type="PROSITE" id="PS01332">
    <property type="entry name" value="HTH_RRF2_1"/>
    <property type="match status" value="1"/>
</dbReference>
<reference evidence="1" key="1">
    <citation type="submission" date="2020-01" db="EMBL/GenBank/DDBJ databases">
        <authorList>
            <person name="Rat A."/>
        </authorList>
    </citation>
    <scope>NUCLEOTIDE SEQUENCE</scope>
    <source>
        <strain evidence="1">LMG 28251</strain>
    </source>
</reference>
<organism evidence="1 2">
    <name type="scientific">Plastoroseomonas arctica</name>
    <dbReference type="NCBI Taxonomy" id="1509237"/>
    <lineage>
        <taxon>Bacteria</taxon>
        <taxon>Pseudomonadati</taxon>
        <taxon>Pseudomonadota</taxon>
        <taxon>Alphaproteobacteria</taxon>
        <taxon>Acetobacterales</taxon>
        <taxon>Acetobacteraceae</taxon>
        <taxon>Plastoroseomonas</taxon>
    </lineage>
</organism>
<dbReference type="AlphaFoldDB" id="A0AAF1JVA2"/>
<dbReference type="Proteomes" id="UP001196068">
    <property type="component" value="Unassembled WGS sequence"/>
</dbReference>
<reference evidence="1" key="2">
    <citation type="journal article" date="2021" name="Syst. Appl. Microbiol.">
        <title>Roseomonas hellenica sp. nov., isolated from roots of wild-growing Alkanna tinctoria.</title>
        <authorList>
            <person name="Rat A."/>
            <person name="Naranjo H.D."/>
            <person name="Lebbe L."/>
            <person name="Cnockaert M."/>
            <person name="Krigas N."/>
            <person name="Grigoriadou K."/>
            <person name="Maloupa E."/>
            <person name="Willems A."/>
        </authorList>
    </citation>
    <scope>NUCLEOTIDE SEQUENCE</scope>
    <source>
        <strain evidence="1">LMG 28251</strain>
    </source>
</reference>
<gene>
    <name evidence="1" type="ORF">GXW79_05165</name>
</gene>
<dbReference type="GO" id="GO:0005829">
    <property type="term" value="C:cytosol"/>
    <property type="evidence" value="ECO:0007669"/>
    <property type="project" value="TreeGrafter"/>
</dbReference>
<comment type="caution">
    <text evidence="1">The sequence shown here is derived from an EMBL/GenBank/DDBJ whole genome shotgun (WGS) entry which is preliminary data.</text>
</comment>
<dbReference type="Pfam" id="PF02082">
    <property type="entry name" value="Rrf2"/>
    <property type="match status" value="1"/>
</dbReference>
<dbReference type="PROSITE" id="PS51197">
    <property type="entry name" value="HTH_RRF2_2"/>
    <property type="match status" value="1"/>
</dbReference>
<sequence>MLIRHDRALLALDILLDVAFHAGRGTAVTGAADIAERLGLARRGIEPALQALVRGGLLESLRGPRGGYRLGRAPRAITLLDAAMAYADEDPAEPGASGSLSLAVVQPLWKELDAALRERLSALTISDLLQRAAAKGLRRPITEPLNFAI</sequence>
<dbReference type="InterPro" id="IPR036390">
    <property type="entry name" value="WH_DNA-bd_sf"/>
</dbReference>
<dbReference type="PANTHER" id="PTHR33221">
    <property type="entry name" value="WINGED HELIX-TURN-HELIX TRANSCRIPTIONAL REGULATOR, RRF2 FAMILY"/>
    <property type="match status" value="1"/>
</dbReference>
<dbReference type="InterPro" id="IPR030489">
    <property type="entry name" value="TR_Rrf2-type_CS"/>
</dbReference>